<sequence length="348" mass="39590">MLVVDRAASLHDVAAGVPEACAYAWPRRTRRFSATLFKLLYRWTHSRAYRHNERLWRAVSIKRDFDGCITDMRIGRYRLTIENASVLPASRTGACHLIAAGPSINDINYSALDLEHVMGVNGAVALQDRYDVRFDYYCIVDAGFARNRPDLVARIVQQSLILFATPLVMWYIAQYFPLDQMRCRIFVIEDVQYPAGQRALSGRDLHTAHTCADDLVLFDEERVLGFSLDMRQGVFDGRTVAYVGLQVLNSLGFDTVFLHGVDLRDASRTPRFYETSTDRQPSTLDRHFDAFIEPSFRQAAALLRRRGVRVVNLSVNSALDVDIFEKRSWRSLTGVRADIAHPMRHSAA</sequence>
<reference evidence="1 2" key="1">
    <citation type="submission" date="2019-03" db="EMBL/GenBank/DDBJ databases">
        <title>Genomic Encyclopedia of Type Strains, Phase III (KMG-III): the genomes of soil and plant-associated and newly described type strains.</title>
        <authorList>
            <person name="Whitman W."/>
        </authorList>
    </citation>
    <scope>NUCLEOTIDE SEQUENCE [LARGE SCALE GENOMIC DNA]</scope>
    <source>
        <strain evidence="1 2">LMG 29544</strain>
    </source>
</reference>
<dbReference type="GO" id="GO:0016740">
    <property type="term" value="F:transferase activity"/>
    <property type="evidence" value="ECO:0007669"/>
    <property type="project" value="UniProtKB-KW"/>
</dbReference>
<accession>A0A4R8M3N8</accession>
<keyword evidence="1" id="KW-0808">Transferase</keyword>
<organism evidence="1 2">
    <name type="scientific">Paraburkholderia rhizosphaerae</name>
    <dbReference type="NCBI Taxonomy" id="480658"/>
    <lineage>
        <taxon>Bacteria</taxon>
        <taxon>Pseudomonadati</taxon>
        <taxon>Pseudomonadota</taxon>
        <taxon>Betaproteobacteria</taxon>
        <taxon>Burkholderiales</taxon>
        <taxon>Burkholderiaceae</taxon>
        <taxon>Paraburkholderia</taxon>
    </lineage>
</organism>
<evidence type="ECO:0000313" key="2">
    <source>
        <dbReference type="Proteomes" id="UP000295509"/>
    </source>
</evidence>
<name>A0A4R8M3N8_9BURK</name>
<evidence type="ECO:0000313" key="1">
    <source>
        <dbReference type="EMBL" id="TDY54723.1"/>
    </source>
</evidence>
<proteinExistence type="predicted"/>
<comment type="caution">
    <text evidence="1">The sequence shown here is derived from an EMBL/GenBank/DDBJ whole genome shotgun (WGS) entry which is preliminary data.</text>
</comment>
<protein>
    <submittedName>
        <fullName evidence="1">Kdo-III transferase WaaZ</fullName>
    </submittedName>
</protein>
<keyword evidence="2" id="KW-1185">Reference proteome</keyword>
<gene>
    <name evidence="1" type="ORF">BX592_101179</name>
</gene>
<dbReference type="Proteomes" id="UP000295509">
    <property type="component" value="Unassembled WGS sequence"/>
</dbReference>
<dbReference type="EMBL" id="SORE01000001">
    <property type="protein sequence ID" value="TDY54723.1"/>
    <property type="molecule type" value="Genomic_DNA"/>
</dbReference>
<dbReference type="AlphaFoldDB" id="A0A4R8M3N8"/>